<dbReference type="AlphaFoldDB" id="A0A2T9XX60"/>
<proteinExistence type="predicted"/>
<gene>
    <name evidence="3" type="ORF">BB560_007293</name>
</gene>
<dbReference type="STRING" id="133381.A0A2T9XX60"/>
<reference evidence="3 4" key="1">
    <citation type="journal article" date="2018" name="MBio">
        <title>Comparative Genomics Reveals the Core Gene Toolbox for the Fungus-Insect Symbiosis.</title>
        <authorList>
            <person name="Wang Y."/>
            <person name="Stata M."/>
            <person name="Wang W."/>
            <person name="Stajich J.E."/>
            <person name="White M.M."/>
            <person name="Moncalvo J.M."/>
        </authorList>
    </citation>
    <scope>NUCLEOTIDE SEQUENCE [LARGE SCALE GENOMIC DNA]</scope>
    <source>
        <strain evidence="3 4">SC-DP-2</strain>
    </source>
</reference>
<dbReference type="Proteomes" id="UP000245609">
    <property type="component" value="Unassembled WGS sequence"/>
</dbReference>
<feature type="compositionally biased region" description="Basic and acidic residues" evidence="1">
    <location>
        <begin position="36"/>
        <end position="48"/>
    </location>
</feature>
<evidence type="ECO:0000256" key="2">
    <source>
        <dbReference type="SAM" id="SignalP"/>
    </source>
</evidence>
<feature type="signal peptide" evidence="2">
    <location>
        <begin position="1"/>
        <end position="20"/>
    </location>
</feature>
<sequence>MKLYGIATFIVLEFFQLISSAPSDSYGKQENVNDNYSEKTNSDSDKSSYKSSSSPECPTDGLGFSEYQLIDNKICAPLAEGEYIPNTCYPIDNSVTTFYAYPYSYPSPYSGIQKRKCTINRNATRDLSIECETFEGTVCEDINANRCDYLKGLSPYYIRDNEICKCTKQGNSLSPVCTKIKVPEINTYSSTNYPYQPTTSTSITNPYKPKTTTTTADPYRNIESTYSTYSSISSSAAVCMDDDYEYNQYTLVKNTICFSRDQGLVVSDSCFKVGRNVTKFVDYPYSYPSGATGMRKRKCTINRSASKNKQIRCVEDNDAECEPINTDIFCSTIPDTEYFFKEAFLTWTMFEREEMNFVNDHTCDQKRWYFSTWIKEHNMRNTNSWMDLQMRYPDIKLGLQDIGKIRME</sequence>
<keyword evidence="4" id="KW-1185">Reference proteome</keyword>
<feature type="chain" id="PRO_5015581428" evidence="2">
    <location>
        <begin position="21"/>
        <end position="408"/>
    </location>
</feature>
<feature type="region of interest" description="Disordered" evidence="1">
    <location>
        <begin position="24"/>
        <end position="57"/>
    </location>
</feature>
<feature type="compositionally biased region" description="Polar residues" evidence="1">
    <location>
        <begin position="24"/>
        <end position="35"/>
    </location>
</feature>
<accession>A0A2T9XX60</accession>
<protein>
    <submittedName>
        <fullName evidence="3">Uncharacterized protein</fullName>
    </submittedName>
</protein>
<keyword evidence="2" id="KW-0732">Signal</keyword>
<comment type="caution">
    <text evidence="3">The sequence shown here is derived from an EMBL/GenBank/DDBJ whole genome shotgun (WGS) entry which is preliminary data.</text>
</comment>
<evidence type="ECO:0000256" key="1">
    <source>
        <dbReference type="SAM" id="MobiDB-lite"/>
    </source>
</evidence>
<organism evidence="3 4">
    <name type="scientific">Smittium megazygosporum</name>
    <dbReference type="NCBI Taxonomy" id="133381"/>
    <lineage>
        <taxon>Eukaryota</taxon>
        <taxon>Fungi</taxon>
        <taxon>Fungi incertae sedis</taxon>
        <taxon>Zoopagomycota</taxon>
        <taxon>Kickxellomycotina</taxon>
        <taxon>Harpellomycetes</taxon>
        <taxon>Harpellales</taxon>
        <taxon>Legeriomycetaceae</taxon>
        <taxon>Smittium</taxon>
    </lineage>
</organism>
<evidence type="ECO:0000313" key="4">
    <source>
        <dbReference type="Proteomes" id="UP000245609"/>
    </source>
</evidence>
<dbReference type="EMBL" id="MBFS01003855">
    <property type="protein sequence ID" value="PVU84664.1"/>
    <property type="molecule type" value="Genomic_DNA"/>
</dbReference>
<evidence type="ECO:0000313" key="3">
    <source>
        <dbReference type="EMBL" id="PVU84664.1"/>
    </source>
</evidence>
<name>A0A2T9XX60_9FUNG</name>